<comment type="caution">
    <text evidence="2">The sequence shown here is derived from an EMBL/GenBank/DDBJ whole genome shotgun (WGS) entry which is preliminary data.</text>
</comment>
<feature type="transmembrane region" description="Helical" evidence="1">
    <location>
        <begin position="20"/>
        <end position="42"/>
    </location>
</feature>
<reference evidence="2" key="1">
    <citation type="submission" date="2021-02" db="EMBL/GenBank/DDBJ databases">
        <authorList>
            <person name="Nowell W R."/>
        </authorList>
    </citation>
    <scope>NUCLEOTIDE SEQUENCE</scope>
</reference>
<sequence>MSSRSDATLVATLDDTTFQIIRYGSIFIFLFGTIGNAFNILVLSQSSFRSSPCAQLFLFASVEPFQKDSPQKCYDATVACRYVTDLLFTFLPILPLIPMLVFGLLTIQNVRQSRNRTIPTDVSRVPPVGVIVNFNPTNRLKRKDHNLATMLLVQIIILCILSIPLGMDKVYSSVMADMQLSELQVAIGSLLYNIAQLLHFLANAVPFYIYTLVGGNSFRKGGKAIIFLLVTSIYNFAIFCDVSFFFRLMITGSICYAYVSLPSIDGETNELLKKIFNSFIGGLSSAVDDDDDVDCSLSILLLFDMLLL</sequence>
<dbReference type="EMBL" id="CAJOBQ010000164">
    <property type="protein sequence ID" value="CAF4279916.1"/>
    <property type="molecule type" value="Genomic_DNA"/>
</dbReference>
<evidence type="ECO:0000313" key="3">
    <source>
        <dbReference type="Proteomes" id="UP000663862"/>
    </source>
</evidence>
<evidence type="ECO:0000313" key="2">
    <source>
        <dbReference type="EMBL" id="CAF4279916.1"/>
    </source>
</evidence>
<dbReference type="InterPro" id="IPR052954">
    <property type="entry name" value="GPCR-Ligand_Int"/>
</dbReference>
<feature type="transmembrane region" description="Helical" evidence="1">
    <location>
        <begin position="225"/>
        <end position="246"/>
    </location>
</feature>
<dbReference type="Proteomes" id="UP000663862">
    <property type="component" value="Unassembled WGS sequence"/>
</dbReference>
<accession>A0A820GIR5</accession>
<dbReference type="AlphaFoldDB" id="A0A820GIR5"/>
<protein>
    <submittedName>
        <fullName evidence="2">Uncharacterized protein</fullName>
    </submittedName>
</protein>
<feature type="transmembrane region" description="Helical" evidence="1">
    <location>
        <begin position="147"/>
        <end position="167"/>
    </location>
</feature>
<keyword evidence="1" id="KW-1133">Transmembrane helix</keyword>
<dbReference type="PANTHER" id="PTHR46641:SF18">
    <property type="entry name" value="G-PROTEIN COUPLED RECEPTORS FAMILY 1 PROFILE DOMAIN-CONTAINING PROTEIN"/>
    <property type="match status" value="1"/>
</dbReference>
<proteinExistence type="predicted"/>
<organism evidence="2 3">
    <name type="scientific">Rotaria socialis</name>
    <dbReference type="NCBI Taxonomy" id="392032"/>
    <lineage>
        <taxon>Eukaryota</taxon>
        <taxon>Metazoa</taxon>
        <taxon>Spiralia</taxon>
        <taxon>Gnathifera</taxon>
        <taxon>Rotifera</taxon>
        <taxon>Eurotatoria</taxon>
        <taxon>Bdelloidea</taxon>
        <taxon>Philodinida</taxon>
        <taxon>Philodinidae</taxon>
        <taxon>Rotaria</taxon>
    </lineage>
</organism>
<keyword evidence="1" id="KW-0812">Transmembrane</keyword>
<dbReference type="Gene3D" id="1.20.1070.10">
    <property type="entry name" value="Rhodopsin 7-helix transmembrane proteins"/>
    <property type="match status" value="1"/>
</dbReference>
<feature type="transmembrane region" description="Helical" evidence="1">
    <location>
        <begin position="86"/>
        <end position="107"/>
    </location>
</feature>
<keyword evidence="1" id="KW-0472">Membrane</keyword>
<gene>
    <name evidence="2" type="ORF">TSG867_LOCUS4912</name>
</gene>
<dbReference type="PANTHER" id="PTHR46641">
    <property type="entry name" value="FMRFAMIDE RECEPTOR-RELATED"/>
    <property type="match status" value="1"/>
</dbReference>
<feature type="transmembrane region" description="Helical" evidence="1">
    <location>
        <begin position="187"/>
        <end position="213"/>
    </location>
</feature>
<evidence type="ECO:0000256" key="1">
    <source>
        <dbReference type="SAM" id="Phobius"/>
    </source>
</evidence>
<dbReference type="SUPFAM" id="SSF81321">
    <property type="entry name" value="Family A G protein-coupled receptor-like"/>
    <property type="match status" value="1"/>
</dbReference>
<name>A0A820GIR5_9BILA</name>